<feature type="domain" description="Multidrug resistance protein MdtA-like barrel-sandwich hybrid" evidence="4">
    <location>
        <begin position="59"/>
        <end position="188"/>
    </location>
</feature>
<dbReference type="Pfam" id="PF25944">
    <property type="entry name" value="Beta-barrel_RND"/>
    <property type="match status" value="1"/>
</dbReference>
<dbReference type="InterPro" id="IPR058626">
    <property type="entry name" value="MdtA-like_b-barrel"/>
</dbReference>
<dbReference type="Gene3D" id="1.10.287.470">
    <property type="entry name" value="Helix hairpin bin"/>
    <property type="match status" value="1"/>
</dbReference>
<evidence type="ECO:0000256" key="2">
    <source>
        <dbReference type="ARBA" id="ARBA00009477"/>
    </source>
</evidence>
<organism evidence="7 8">
    <name type="scientific">Urechidicola vernalis</name>
    <dbReference type="NCBI Taxonomy" id="3075600"/>
    <lineage>
        <taxon>Bacteria</taxon>
        <taxon>Pseudomonadati</taxon>
        <taxon>Bacteroidota</taxon>
        <taxon>Flavobacteriia</taxon>
        <taxon>Flavobacteriales</taxon>
        <taxon>Flavobacteriaceae</taxon>
        <taxon>Urechidicola</taxon>
    </lineage>
</organism>
<dbReference type="InterPro" id="IPR058625">
    <property type="entry name" value="MdtA-like_BSH"/>
</dbReference>
<dbReference type="NCBIfam" id="TIGR01730">
    <property type="entry name" value="RND_mfp"/>
    <property type="match status" value="1"/>
</dbReference>
<dbReference type="Gene3D" id="2.40.30.170">
    <property type="match status" value="1"/>
</dbReference>
<dbReference type="InterPro" id="IPR058624">
    <property type="entry name" value="MdtA-like_HH"/>
</dbReference>
<comment type="caution">
    <text evidence="7">The sequence shown here is derived from an EMBL/GenBank/DDBJ whole genome shotgun (WGS) entry which is preliminary data.</text>
</comment>
<dbReference type="PANTHER" id="PTHR30158">
    <property type="entry name" value="ACRA/E-RELATED COMPONENT OF DRUG EFFLUX TRANSPORTER"/>
    <property type="match status" value="1"/>
</dbReference>
<dbReference type="SUPFAM" id="SSF111369">
    <property type="entry name" value="HlyD-like secretion proteins"/>
    <property type="match status" value="1"/>
</dbReference>
<feature type="domain" description="Multidrug resistance protein MdtA-like C-terminal permuted SH3" evidence="6">
    <location>
        <begin position="300"/>
        <end position="361"/>
    </location>
</feature>
<evidence type="ECO:0000259" key="5">
    <source>
        <dbReference type="Pfam" id="PF25944"/>
    </source>
</evidence>
<accession>A0ABU2Y7W9</accession>
<name>A0ABU2Y7W9_9FLAO</name>
<dbReference type="InterPro" id="IPR058627">
    <property type="entry name" value="MdtA-like_C"/>
</dbReference>
<evidence type="ECO:0000259" key="3">
    <source>
        <dbReference type="Pfam" id="PF25876"/>
    </source>
</evidence>
<dbReference type="Proteomes" id="UP001252186">
    <property type="component" value="Unassembled WGS sequence"/>
</dbReference>
<dbReference type="EMBL" id="JAVRHV010000009">
    <property type="protein sequence ID" value="MDT0554281.1"/>
    <property type="molecule type" value="Genomic_DNA"/>
</dbReference>
<keyword evidence="8" id="KW-1185">Reference proteome</keyword>
<proteinExistence type="inferred from homology"/>
<dbReference type="Pfam" id="PF25917">
    <property type="entry name" value="BSH_RND"/>
    <property type="match status" value="1"/>
</dbReference>
<gene>
    <name evidence="7" type="ORF">RM519_13550</name>
</gene>
<evidence type="ECO:0000313" key="8">
    <source>
        <dbReference type="Proteomes" id="UP001252186"/>
    </source>
</evidence>
<dbReference type="InterPro" id="IPR006143">
    <property type="entry name" value="RND_pump_MFP"/>
</dbReference>
<dbReference type="Pfam" id="PF25967">
    <property type="entry name" value="RND-MFP_C"/>
    <property type="match status" value="1"/>
</dbReference>
<evidence type="ECO:0000256" key="1">
    <source>
        <dbReference type="ARBA" id="ARBA00004196"/>
    </source>
</evidence>
<evidence type="ECO:0000259" key="4">
    <source>
        <dbReference type="Pfam" id="PF25917"/>
    </source>
</evidence>
<evidence type="ECO:0000259" key="6">
    <source>
        <dbReference type="Pfam" id="PF25967"/>
    </source>
</evidence>
<dbReference type="Gene3D" id="2.40.50.100">
    <property type="match status" value="1"/>
</dbReference>
<evidence type="ECO:0000313" key="7">
    <source>
        <dbReference type="EMBL" id="MDT0554281.1"/>
    </source>
</evidence>
<dbReference type="RefSeq" id="WP_311594368.1">
    <property type="nucleotide sequence ID" value="NZ_JAVRHV010000009.1"/>
</dbReference>
<dbReference type="PROSITE" id="PS51257">
    <property type="entry name" value="PROKAR_LIPOPROTEIN"/>
    <property type="match status" value="1"/>
</dbReference>
<sequence>MNYKYLVLFVFVFSIFSCEKKDEQKQMPPQNIKVYQVVPKIVPIYEEFVGQIYGEKDIPIRARVDGYLEDIHFNEGTRVKKGDLLYEIDSAPFIEAVAAKRSMVAQAETVLVQTESDLNRIKPLAEIDAVSQRELDMAQAQRDASISALDAAKADLRIAEINLSYTRIMAPIDGIIGRTLAREGEFVGKDPNPVILNTVSDIESIRVQFFLSENEYLRAARTYATESAKKIGDRDDMVEVKLILSDGSLYDQIGSIDFIDRNVDSSTGTILLQATFSNPKNLIRPGQFARVKIKITELNDALIVPQKCLSELQGKYSVLVVNPENKVEAVQVETGENIPGFTIITKGIKPGDKIILEGLQKARPGMEVIPVVTDFDYKSTNNK</sequence>
<feature type="domain" description="Multidrug resistance protein MdtA-like beta-barrel" evidence="5">
    <location>
        <begin position="205"/>
        <end position="296"/>
    </location>
</feature>
<dbReference type="Gene3D" id="2.40.420.20">
    <property type="match status" value="1"/>
</dbReference>
<comment type="subcellular location">
    <subcellularLocation>
        <location evidence="1">Cell envelope</location>
    </subcellularLocation>
</comment>
<feature type="domain" description="Multidrug resistance protein MdtA-like alpha-helical hairpin" evidence="3">
    <location>
        <begin position="103"/>
        <end position="166"/>
    </location>
</feature>
<dbReference type="Pfam" id="PF25876">
    <property type="entry name" value="HH_MFP_RND"/>
    <property type="match status" value="1"/>
</dbReference>
<comment type="similarity">
    <text evidence="2">Belongs to the membrane fusion protein (MFP) (TC 8.A.1) family.</text>
</comment>
<protein>
    <submittedName>
        <fullName evidence="7">Efflux RND transporter periplasmic adaptor subunit</fullName>
    </submittedName>
</protein>
<reference evidence="7 8" key="1">
    <citation type="submission" date="2023-09" db="EMBL/GenBank/DDBJ databases">
        <authorList>
            <person name="Rey-Velasco X."/>
        </authorList>
    </citation>
    <scope>NUCLEOTIDE SEQUENCE [LARGE SCALE GENOMIC DNA]</scope>
    <source>
        <strain evidence="7 8">P050</strain>
    </source>
</reference>